<keyword evidence="2" id="KW-1185">Reference proteome</keyword>
<dbReference type="Pfam" id="PF05056">
    <property type="entry name" value="DUF674"/>
    <property type="match status" value="3"/>
</dbReference>
<gene>
    <name evidence="1" type="ORF">VNO78_15772</name>
</gene>
<reference evidence="1 2" key="1">
    <citation type="submission" date="2024-01" db="EMBL/GenBank/DDBJ databases">
        <title>The genomes of 5 underutilized Papilionoideae crops provide insights into root nodulation and disease resistanc.</title>
        <authorList>
            <person name="Jiang F."/>
        </authorList>
    </citation>
    <scope>NUCLEOTIDE SEQUENCE [LARGE SCALE GENOMIC DNA]</scope>
    <source>
        <strain evidence="1">DUOXIRENSHENG_FW03</strain>
        <tissue evidence="1">Leaves</tissue>
    </source>
</reference>
<dbReference type="PANTHER" id="PTHR33103">
    <property type="entry name" value="OS01G0153900 PROTEIN"/>
    <property type="match status" value="1"/>
</dbReference>
<dbReference type="PANTHER" id="PTHR33103:SF102">
    <property type="entry name" value="DUF674 FAMILY PROTEIN"/>
    <property type="match status" value="1"/>
</dbReference>
<evidence type="ECO:0008006" key="3">
    <source>
        <dbReference type="Google" id="ProtNLM"/>
    </source>
</evidence>
<proteinExistence type="predicted"/>
<name>A0AAN9SGN0_PSOTE</name>
<evidence type="ECO:0000313" key="1">
    <source>
        <dbReference type="EMBL" id="KAK7395224.1"/>
    </source>
</evidence>
<evidence type="ECO:0000313" key="2">
    <source>
        <dbReference type="Proteomes" id="UP001386955"/>
    </source>
</evidence>
<dbReference type="EMBL" id="JAYMYS010000004">
    <property type="protein sequence ID" value="KAK7395224.1"/>
    <property type="molecule type" value="Genomic_DNA"/>
</dbReference>
<dbReference type="AlphaFoldDB" id="A0AAN9SGN0"/>
<comment type="caution">
    <text evidence="1">The sequence shown here is derived from an EMBL/GenBank/DDBJ whole genome shotgun (WGS) entry which is preliminary data.</text>
</comment>
<protein>
    <recommendedName>
        <fullName evidence="3">DUF674 family protein</fullName>
    </recommendedName>
</protein>
<accession>A0AAN9SGN0</accession>
<sequence>MAATHTSEQVPLKLLINNETNSVIFAEAGKDFVDVLFSFLTFPIGTIARLVRKESDMKPVRVGCISSLYESVESLDKECPYKELLVRPRNSSNHYCKRLKLNIDDTEPNLFNSPFAYYDCPKIYDNICKGFVKASETFIITNDLIFMPTSLDTAIDMLLNCGIKTISSVQKVTVNVTKEKVLDLLKFFLLSKSTLTDLFLEKKPFLEWSCFSACGVANNSSMSIKTEVKLVMRESDGRVLFAQGEQEFVEFILSFLILPLGKAACMLGGNSSLGCVVGMYKSIVDLDENKYFMSEEMKNRLVNAEVAPLFLSRSPSYVPGTTIFNITDELLVVPVSQNSTVSLPINLKTPLNDLKEKIVTIGVKEGLSILKASLTSKSALTNGLSHLLNETELEK</sequence>
<dbReference type="Proteomes" id="UP001386955">
    <property type="component" value="Unassembled WGS sequence"/>
</dbReference>
<dbReference type="InterPro" id="IPR007750">
    <property type="entry name" value="DUF674"/>
</dbReference>
<organism evidence="1 2">
    <name type="scientific">Psophocarpus tetragonolobus</name>
    <name type="common">Winged bean</name>
    <name type="synonym">Dolichos tetragonolobus</name>
    <dbReference type="NCBI Taxonomy" id="3891"/>
    <lineage>
        <taxon>Eukaryota</taxon>
        <taxon>Viridiplantae</taxon>
        <taxon>Streptophyta</taxon>
        <taxon>Embryophyta</taxon>
        <taxon>Tracheophyta</taxon>
        <taxon>Spermatophyta</taxon>
        <taxon>Magnoliopsida</taxon>
        <taxon>eudicotyledons</taxon>
        <taxon>Gunneridae</taxon>
        <taxon>Pentapetalae</taxon>
        <taxon>rosids</taxon>
        <taxon>fabids</taxon>
        <taxon>Fabales</taxon>
        <taxon>Fabaceae</taxon>
        <taxon>Papilionoideae</taxon>
        <taxon>50 kb inversion clade</taxon>
        <taxon>NPAAA clade</taxon>
        <taxon>indigoferoid/millettioid clade</taxon>
        <taxon>Phaseoleae</taxon>
        <taxon>Psophocarpus</taxon>
    </lineage>
</organism>